<proteinExistence type="predicted"/>
<dbReference type="EMBL" id="JAZHBO010000001">
    <property type="protein sequence ID" value="MEF2154796.1"/>
    <property type="molecule type" value="Genomic_DNA"/>
</dbReference>
<dbReference type="Pfam" id="PF04340">
    <property type="entry name" value="DUF484"/>
    <property type="match status" value="1"/>
</dbReference>
<organism evidence="1 2">
    <name type="scientific">Aquilutibacter rugosus</name>
    <dbReference type="NCBI Taxonomy" id="3115820"/>
    <lineage>
        <taxon>Bacteria</taxon>
        <taxon>Pseudomonadati</taxon>
        <taxon>Pseudomonadota</taxon>
        <taxon>Gammaproteobacteria</taxon>
        <taxon>Lysobacterales</taxon>
        <taxon>Lysobacteraceae</taxon>
        <taxon>Aquilutibacter</taxon>
    </lineage>
</organism>
<keyword evidence="2" id="KW-1185">Reference proteome</keyword>
<reference evidence="1 2" key="1">
    <citation type="submission" date="2024-01" db="EMBL/GenBank/DDBJ databases">
        <title>Novel species of the genus Luteimonas isolated from rivers.</title>
        <authorList>
            <person name="Lu H."/>
        </authorList>
    </citation>
    <scope>NUCLEOTIDE SEQUENCE [LARGE SCALE GENOMIC DNA]</scope>
    <source>
        <strain evidence="1 2">FXH3W</strain>
    </source>
</reference>
<dbReference type="InterPro" id="IPR007435">
    <property type="entry name" value="DUF484"/>
</dbReference>
<accession>A0ABU7UW50</accession>
<dbReference type="RefSeq" id="WP_331702956.1">
    <property type="nucleotide sequence ID" value="NZ_JAZHBO010000001.1"/>
</dbReference>
<evidence type="ECO:0000313" key="2">
    <source>
        <dbReference type="Proteomes" id="UP001356170"/>
    </source>
</evidence>
<protein>
    <submittedName>
        <fullName evidence="1">DUF484 family protein</fullName>
    </submittedName>
</protein>
<name>A0ABU7UW50_9GAMM</name>
<comment type="caution">
    <text evidence="1">The sequence shown here is derived from an EMBL/GenBank/DDBJ whole genome shotgun (WGS) entry which is preliminary data.</text>
</comment>
<dbReference type="PANTHER" id="PTHR38765">
    <property type="entry name" value="DUF484 DOMAIN-CONTAINING PROTEIN"/>
    <property type="match status" value="1"/>
</dbReference>
<dbReference type="InterPro" id="IPR029016">
    <property type="entry name" value="GAF-like_dom_sf"/>
</dbReference>
<dbReference type="Gene3D" id="3.30.450.40">
    <property type="match status" value="1"/>
</dbReference>
<gene>
    <name evidence="1" type="ORF">V3390_00860</name>
</gene>
<evidence type="ECO:0000313" key="1">
    <source>
        <dbReference type="EMBL" id="MEF2154796.1"/>
    </source>
</evidence>
<sequence length="224" mass="24717">MSDVQELAGHEVAAWIRQHPEFLQQYPDLVQSIVIPRSTGTTSSLASYQLEILREKNRDLSRRLQDLYGVAQQNEQLTRFMHRLTLALVRADSAADVWRTLAASLTEDFNASVVRTISFEAVAGLEQEPWHRHIARDSAALASFRDLIAGGDPICGRLNPDKQELLYGPELASQVQSSALLSLGSAGLLAIGSHDANRFYPGMGTLFLDLLAEAIPVILSRHDT</sequence>
<dbReference type="Proteomes" id="UP001356170">
    <property type="component" value="Unassembled WGS sequence"/>
</dbReference>
<dbReference type="PANTHER" id="PTHR38765:SF1">
    <property type="entry name" value="DUF484 DOMAIN-CONTAINING PROTEIN"/>
    <property type="match status" value="1"/>
</dbReference>